<reference evidence="2" key="1">
    <citation type="submission" date="2021-01" db="EMBL/GenBank/DDBJ databases">
        <title>YIM 132084 draft genome.</title>
        <authorList>
            <person name="An D."/>
        </authorList>
    </citation>
    <scope>NUCLEOTIDE SEQUENCE</scope>
    <source>
        <strain evidence="2">YIM 132084</strain>
    </source>
</reference>
<feature type="domain" description="NAD(P)-binding" evidence="1">
    <location>
        <begin position="9"/>
        <end position="72"/>
    </location>
</feature>
<dbReference type="InterPro" id="IPR051604">
    <property type="entry name" value="Ergot_Alk_Oxidoreductase"/>
</dbReference>
<dbReference type="Proteomes" id="UP000663792">
    <property type="component" value="Unassembled WGS sequence"/>
</dbReference>
<evidence type="ECO:0000259" key="1">
    <source>
        <dbReference type="Pfam" id="PF13460"/>
    </source>
</evidence>
<dbReference type="PANTHER" id="PTHR43162:SF1">
    <property type="entry name" value="PRESTALK A DIFFERENTIATION PROTEIN A"/>
    <property type="match status" value="1"/>
</dbReference>
<name>A0A938YAY9_9ACTN</name>
<dbReference type="Gene3D" id="3.40.50.720">
    <property type="entry name" value="NAD(P)-binding Rossmann-like Domain"/>
    <property type="match status" value="1"/>
</dbReference>
<dbReference type="RefSeq" id="WP_205259227.1">
    <property type="nucleotide sequence ID" value="NZ_JAERWK010000005.1"/>
</dbReference>
<dbReference type="Pfam" id="PF13460">
    <property type="entry name" value="NAD_binding_10"/>
    <property type="match status" value="1"/>
</dbReference>
<dbReference type="EMBL" id="JAERWK010000005">
    <property type="protein sequence ID" value="MBM9466266.1"/>
    <property type="molecule type" value="Genomic_DNA"/>
</dbReference>
<sequence length="150" mass="16139">MRIAVTTPTGNVGRHVTAMLIRAGLRPVLLARHPDRLPAEVHEHADVRQVDQGDRDAVMAATEGVDALFWVAPSVMVDDSVAEYERVGDDEMLVGLRGSGMPAGMAEAVLGMSTGLRDGFVPEQPRTVLTTTPTTLGAWAFEVLRPQLAR</sequence>
<dbReference type="AlphaFoldDB" id="A0A938YAY9"/>
<dbReference type="InterPro" id="IPR016040">
    <property type="entry name" value="NAD(P)-bd_dom"/>
</dbReference>
<proteinExistence type="predicted"/>
<gene>
    <name evidence="2" type="ORF">JL106_03100</name>
</gene>
<comment type="caution">
    <text evidence="2">The sequence shown here is derived from an EMBL/GenBank/DDBJ whole genome shotgun (WGS) entry which is preliminary data.</text>
</comment>
<evidence type="ECO:0000313" key="2">
    <source>
        <dbReference type="EMBL" id="MBM9466266.1"/>
    </source>
</evidence>
<dbReference type="PANTHER" id="PTHR43162">
    <property type="match status" value="1"/>
</dbReference>
<dbReference type="SUPFAM" id="SSF51735">
    <property type="entry name" value="NAD(P)-binding Rossmann-fold domains"/>
    <property type="match status" value="1"/>
</dbReference>
<organism evidence="2 3">
    <name type="scientific">Nakamurella leprariae</name>
    <dbReference type="NCBI Taxonomy" id="2803911"/>
    <lineage>
        <taxon>Bacteria</taxon>
        <taxon>Bacillati</taxon>
        <taxon>Actinomycetota</taxon>
        <taxon>Actinomycetes</taxon>
        <taxon>Nakamurellales</taxon>
        <taxon>Nakamurellaceae</taxon>
        <taxon>Nakamurella</taxon>
    </lineage>
</organism>
<keyword evidence="3" id="KW-1185">Reference proteome</keyword>
<dbReference type="InterPro" id="IPR036291">
    <property type="entry name" value="NAD(P)-bd_dom_sf"/>
</dbReference>
<accession>A0A938YAY9</accession>
<protein>
    <submittedName>
        <fullName evidence="2">NAD(P)H-binding protein</fullName>
    </submittedName>
</protein>
<evidence type="ECO:0000313" key="3">
    <source>
        <dbReference type="Proteomes" id="UP000663792"/>
    </source>
</evidence>